<dbReference type="GO" id="GO:0005881">
    <property type="term" value="C:cytoplasmic microtubule"/>
    <property type="evidence" value="ECO:0007669"/>
    <property type="project" value="TreeGrafter"/>
</dbReference>
<dbReference type="GO" id="GO:0007018">
    <property type="term" value="P:microtubule-based movement"/>
    <property type="evidence" value="ECO:0007669"/>
    <property type="project" value="InterPro"/>
</dbReference>
<organism evidence="3 4">
    <name type="scientific">Puccinia graminis f. sp. tritici</name>
    <dbReference type="NCBI Taxonomy" id="56615"/>
    <lineage>
        <taxon>Eukaryota</taxon>
        <taxon>Fungi</taxon>
        <taxon>Dikarya</taxon>
        <taxon>Basidiomycota</taxon>
        <taxon>Pucciniomycotina</taxon>
        <taxon>Pucciniomycetes</taxon>
        <taxon>Pucciniales</taxon>
        <taxon>Pucciniaceae</taxon>
        <taxon>Puccinia</taxon>
    </lineage>
</organism>
<gene>
    <name evidence="3" type="ORF">PGTUg99_002725</name>
</gene>
<dbReference type="GO" id="GO:0031122">
    <property type="term" value="P:cytoplasmic microtubule organization"/>
    <property type="evidence" value="ECO:0007669"/>
    <property type="project" value="TreeGrafter"/>
</dbReference>
<accession>A0A5B0NB06</accession>
<evidence type="ECO:0000259" key="2">
    <source>
        <dbReference type="Pfam" id="PF08393"/>
    </source>
</evidence>
<dbReference type="PANTHER" id="PTHR10676:SF314">
    <property type="entry name" value="CYTOPLASMIC DYNEIN 1 HEAVY CHAIN 1"/>
    <property type="match status" value="1"/>
</dbReference>
<dbReference type="GO" id="GO:0007052">
    <property type="term" value="P:mitotic spindle organization"/>
    <property type="evidence" value="ECO:0007669"/>
    <property type="project" value="TreeGrafter"/>
</dbReference>
<dbReference type="GO" id="GO:0045505">
    <property type="term" value="F:dynein intermediate chain binding"/>
    <property type="evidence" value="ECO:0007669"/>
    <property type="project" value="InterPro"/>
</dbReference>
<name>A0A5B0NB06_PUCGR</name>
<dbReference type="GO" id="GO:0005938">
    <property type="term" value="C:cell cortex"/>
    <property type="evidence" value="ECO:0007669"/>
    <property type="project" value="TreeGrafter"/>
</dbReference>
<dbReference type="GO" id="GO:0005868">
    <property type="term" value="C:cytoplasmic dynein complex"/>
    <property type="evidence" value="ECO:0007669"/>
    <property type="project" value="TreeGrafter"/>
</dbReference>
<dbReference type="InterPro" id="IPR026983">
    <property type="entry name" value="DHC"/>
</dbReference>
<comment type="caution">
    <text evidence="3">The sequence shown here is derived from an EMBL/GenBank/DDBJ whole genome shotgun (WGS) entry which is preliminary data.</text>
</comment>
<dbReference type="EMBL" id="VDEP01000423">
    <property type="protein sequence ID" value="KAA1084949.1"/>
    <property type="molecule type" value="Genomic_DNA"/>
</dbReference>
<dbReference type="Gene3D" id="1.20.140.100">
    <property type="entry name" value="Dynein heavy chain, N-terminal domain 2"/>
    <property type="match status" value="1"/>
</dbReference>
<dbReference type="InterPro" id="IPR013602">
    <property type="entry name" value="Dynein_heavy_linker"/>
</dbReference>
<dbReference type="Proteomes" id="UP000325313">
    <property type="component" value="Unassembled WGS sequence"/>
</dbReference>
<feature type="domain" description="Dynein heavy chain linker" evidence="2">
    <location>
        <begin position="198"/>
        <end position="272"/>
    </location>
</feature>
<reference evidence="3 4" key="1">
    <citation type="submission" date="2019-05" db="EMBL/GenBank/DDBJ databases">
        <title>Emergence of the Ug99 lineage of the wheat stem rust pathogen through somatic hybridization.</title>
        <authorList>
            <person name="Li F."/>
            <person name="Upadhyaya N.M."/>
            <person name="Sperschneider J."/>
            <person name="Matny O."/>
            <person name="Nguyen-Phuc H."/>
            <person name="Mago R."/>
            <person name="Raley C."/>
            <person name="Miller M.E."/>
            <person name="Silverstein K.A.T."/>
            <person name="Henningsen E."/>
            <person name="Hirsch C.D."/>
            <person name="Visser B."/>
            <person name="Pretorius Z.A."/>
            <person name="Steffenson B.J."/>
            <person name="Schwessinger B."/>
            <person name="Dodds P.N."/>
            <person name="Figueroa M."/>
        </authorList>
    </citation>
    <scope>NUCLEOTIDE SEQUENCE [LARGE SCALE GENOMIC DNA]</scope>
    <source>
        <strain evidence="3 4">Ug99</strain>
    </source>
</reference>
<sequence length="290" mass="33537">MSDYTSSNMRLRRTLHKPSSTTAPSGELGLARSSSRQAGLNPSSPGAPPVQLVLIPDRQELLPTISRLFITNLKKTLLKCSLLKWSQAELFFLVNNIDGLLNHPAFVQNMDIDQRQFLRQMHPTANPTQEDSWSAVIRESTIFKSRKKKAKPTDKKKKTVVCEITKEHVVQVPGKLALGEYIKQVKETWEGYCLDLTFKEEATIWTHRLNRMSEIFEKWIDVQRQWVYFEAIFSGNTDIKHRLPNASNQLNMIHTKYLGLMKHVSKSPYIVDELTMFYTQRKTLNKEKFL</sequence>
<evidence type="ECO:0000313" key="4">
    <source>
        <dbReference type="Proteomes" id="UP000325313"/>
    </source>
</evidence>
<protein>
    <recommendedName>
        <fullName evidence="2">Dynein heavy chain linker domain-containing protein</fullName>
    </recommendedName>
</protein>
<dbReference type="GO" id="GO:0051959">
    <property type="term" value="F:dynein light intermediate chain binding"/>
    <property type="evidence" value="ECO:0007669"/>
    <property type="project" value="InterPro"/>
</dbReference>
<dbReference type="GO" id="GO:0007097">
    <property type="term" value="P:nuclear migration"/>
    <property type="evidence" value="ECO:0007669"/>
    <property type="project" value="TreeGrafter"/>
</dbReference>
<feature type="compositionally biased region" description="Polar residues" evidence="1">
    <location>
        <begin position="32"/>
        <end position="44"/>
    </location>
</feature>
<dbReference type="PANTHER" id="PTHR10676">
    <property type="entry name" value="DYNEIN HEAVY CHAIN FAMILY PROTEIN"/>
    <property type="match status" value="1"/>
</dbReference>
<dbReference type="AlphaFoldDB" id="A0A5B0NB06"/>
<proteinExistence type="predicted"/>
<evidence type="ECO:0000256" key="1">
    <source>
        <dbReference type="SAM" id="MobiDB-lite"/>
    </source>
</evidence>
<evidence type="ECO:0000313" key="3">
    <source>
        <dbReference type="EMBL" id="KAA1084949.1"/>
    </source>
</evidence>
<dbReference type="GO" id="GO:0008569">
    <property type="term" value="F:minus-end-directed microtubule motor activity"/>
    <property type="evidence" value="ECO:0007669"/>
    <property type="project" value="TreeGrafter"/>
</dbReference>
<dbReference type="Pfam" id="PF08393">
    <property type="entry name" value="DHC_N2"/>
    <property type="match status" value="1"/>
</dbReference>
<feature type="region of interest" description="Disordered" evidence="1">
    <location>
        <begin position="1"/>
        <end position="46"/>
    </location>
</feature>
<dbReference type="InterPro" id="IPR042222">
    <property type="entry name" value="Dynein_2_N"/>
</dbReference>